<dbReference type="RefSeq" id="WP_069832041.1">
    <property type="nucleotide sequence ID" value="NZ_MDJD01000054.1"/>
</dbReference>
<evidence type="ECO:0000313" key="9">
    <source>
        <dbReference type="Proteomes" id="UP000095713"/>
    </source>
</evidence>
<evidence type="ECO:0000256" key="4">
    <source>
        <dbReference type="ARBA" id="ARBA00023172"/>
    </source>
</evidence>
<keyword evidence="9" id="KW-1185">Reference proteome</keyword>
<dbReference type="SUPFAM" id="SSF56349">
    <property type="entry name" value="DNA breaking-rejoining enzymes"/>
    <property type="match status" value="1"/>
</dbReference>
<evidence type="ECO:0000313" key="8">
    <source>
        <dbReference type="EMBL" id="OEJ99371.1"/>
    </source>
</evidence>
<dbReference type="Gene3D" id="1.10.150.130">
    <property type="match status" value="1"/>
</dbReference>
<dbReference type="InterPro" id="IPR002104">
    <property type="entry name" value="Integrase_catalytic"/>
</dbReference>
<dbReference type="GO" id="GO:0003677">
    <property type="term" value="F:DNA binding"/>
    <property type="evidence" value="ECO:0007669"/>
    <property type="project" value="UniProtKB-UniRule"/>
</dbReference>
<dbReference type="Pfam" id="PF02899">
    <property type="entry name" value="Phage_int_SAM_1"/>
    <property type="match status" value="1"/>
</dbReference>
<dbReference type="PROSITE" id="PS51900">
    <property type="entry name" value="CB"/>
    <property type="match status" value="1"/>
</dbReference>
<keyword evidence="2" id="KW-0229">DNA integration</keyword>
<evidence type="ECO:0000259" key="6">
    <source>
        <dbReference type="PROSITE" id="PS51898"/>
    </source>
</evidence>
<feature type="domain" description="Core-binding (CB)" evidence="7">
    <location>
        <begin position="32"/>
        <end position="116"/>
    </location>
</feature>
<dbReference type="Gene3D" id="1.10.443.10">
    <property type="entry name" value="Intergrase catalytic core"/>
    <property type="match status" value="1"/>
</dbReference>
<proteinExistence type="inferred from homology"/>
<evidence type="ECO:0008006" key="10">
    <source>
        <dbReference type="Google" id="ProtNLM"/>
    </source>
</evidence>
<dbReference type="InterPro" id="IPR004107">
    <property type="entry name" value="Integrase_SAM-like_N"/>
</dbReference>
<dbReference type="Pfam" id="PF00589">
    <property type="entry name" value="Phage_integrase"/>
    <property type="match status" value="1"/>
</dbReference>
<protein>
    <recommendedName>
        <fullName evidence="10">Integrase</fullName>
    </recommendedName>
</protein>
<name>A0A1E5SJU1_9FLAO</name>
<reference evidence="8 9" key="1">
    <citation type="submission" date="2016-05" db="EMBL/GenBank/DDBJ databases">
        <title>Draft Genome Sequence of Algibacter sp. Strain SK-16 Isolated from the Surface Water of Aburatsubo Inlet.</title>
        <authorList>
            <person name="Wong S.-K."/>
            <person name="Yoshizawa S."/>
            <person name="Nakajima Y."/>
            <person name="Ogura Y."/>
            <person name="Tetsuya H."/>
            <person name="Hamasaki K."/>
        </authorList>
    </citation>
    <scope>NUCLEOTIDE SEQUENCE [LARGE SCALE GENOMIC DNA]</scope>
    <source>
        <strain evidence="8 9">SK-16</strain>
    </source>
</reference>
<dbReference type="InterPro" id="IPR010998">
    <property type="entry name" value="Integrase_recombinase_N"/>
</dbReference>
<dbReference type="InterPro" id="IPR011010">
    <property type="entry name" value="DNA_brk_join_enz"/>
</dbReference>
<dbReference type="PANTHER" id="PTHR30349:SF64">
    <property type="entry name" value="PROPHAGE INTEGRASE INTD-RELATED"/>
    <property type="match status" value="1"/>
</dbReference>
<evidence type="ECO:0000259" key="7">
    <source>
        <dbReference type="PROSITE" id="PS51900"/>
    </source>
</evidence>
<dbReference type="OrthoDB" id="1407105at2"/>
<gene>
    <name evidence="8" type="ORF">A8C32_09425</name>
</gene>
<keyword evidence="4" id="KW-0233">DNA recombination</keyword>
<dbReference type="InterPro" id="IPR050090">
    <property type="entry name" value="Tyrosine_recombinase_XerCD"/>
</dbReference>
<dbReference type="CDD" id="cd00397">
    <property type="entry name" value="DNA_BRE_C"/>
    <property type="match status" value="1"/>
</dbReference>
<keyword evidence="3 5" id="KW-0238">DNA-binding</keyword>
<dbReference type="Proteomes" id="UP000095713">
    <property type="component" value="Unassembled WGS sequence"/>
</dbReference>
<organism evidence="8 9">
    <name type="scientific">Flavivirga aquatica</name>
    <dbReference type="NCBI Taxonomy" id="1849968"/>
    <lineage>
        <taxon>Bacteria</taxon>
        <taxon>Pseudomonadati</taxon>
        <taxon>Bacteroidota</taxon>
        <taxon>Flavobacteriia</taxon>
        <taxon>Flavobacteriales</taxon>
        <taxon>Flavobacteriaceae</taxon>
        <taxon>Flavivirga</taxon>
    </lineage>
</organism>
<dbReference type="AlphaFoldDB" id="A0A1E5SJU1"/>
<comment type="similarity">
    <text evidence="1">Belongs to the 'phage' integrase family.</text>
</comment>
<dbReference type="GO" id="GO:0006310">
    <property type="term" value="P:DNA recombination"/>
    <property type="evidence" value="ECO:0007669"/>
    <property type="project" value="UniProtKB-KW"/>
</dbReference>
<dbReference type="PANTHER" id="PTHR30349">
    <property type="entry name" value="PHAGE INTEGRASE-RELATED"/>
    <property type="match status" value="1"/>
</dbReference>
<dbReference type="InterPro" id="IPR013762">
    <property type="entry name" value="Integrase-like_cat_sf"/>
</dbReference>
<evidence type="ECO:0000256" key="1">
    <source>
        <dbReference type="ARBA" id="ARBA00008857"/>
    </source>
</evidence>
<evidence type="ECO:0000256" key="5">
    <source>
        <dbReference type="PROSITE-ProRule" id="PRU01248"/>
    </source>
</evidence>
<evidence type="ECO:0000256" key="2">
    <source>
        <dbReference type="ARBA" id="ARBA00022908"/>
    </source>
</evidence>
<dbReference type="GO" id="GO:0015074">
    <property type="term" value="P:DNA integration"/>
    <property type="evidence" value="ECO:0007669"/>
    <property type="project" value="UniProtKB-KW"/>
</dbReference>
<sequence>MKTYEHYLEKNGYRAERKENVQCTFLANEPAGAMANTANKYTHYLEKNGYNEKTIITYQRNVTRFNKWCVSYGTTAETIDYKTFLKYIEYLRKGKLKPITLKTYVGNLKTYFDYLVEGNYRAQNIIKELNIKGVKKSVISNYLEYEELEGLYYSYPINKGKEIARKRNKIIIGLLVYQGLNTRDLQLLEVENIQLYKGKIEVPGTKKSNSREIELKPFQLMEFMEYINEIRPKILQETNKATEQLLLPIGKSFKLHNTIYKLAKELKEINNSFIDVKQIRTSVIIHWLKQNGLRKTQYLAGHKYISSTERYEQDDLESLHETVNNFHPFK</sequence>
<dbReference type="STRING" id="1849968.A8C32_09425"/>
<dbReference type="InterPro" id="IPR044068">
    <property type="entry name" value="CB"/>
</dbReference>
<dbReference type="EMBL" id="MDJD01000054">
    <property type="protein sequence ID" value="OEJ99371.1"/>
    <property type="molecule type" value="Genomic_DNA"/>
</dbReference>
<accession>A0A1E5SJU1</accession>
<evidence type="ECO:0000256" key="3">
    <source>
        <dbReference type="ARBA" id="ARBA00023125"/>
    </source>
</evidence>
<dbReference type="PROSITE" id="PS51898">
    <property type="entry name" value="TYR_RECOMBINASE"/>
    <property type="match status" value="1"/>
</dbReference>
<feature type="domain" description="Tyr recombinase" evidence="6">
    <location>
        <begin position="138"/>
        <end position="324"/>
    </location>
</feature>
<comment type="caution">
    <text evidence="8">The sequence shown here is derived from an EMBL/GenBank/DDBJ whole genome shotgun (WGS) entry which is preliminary data.</text>
</comment>